<protein>
    <submittedName>
        <fullName evidence="2">ORF2 protein</fullName>
    </submittedName>
</protein>
<dbReference type="RefSeq" id="YP_009666829.1">
    <property type="nucleotide sequence ID" value="NC_043535.1"/>
</dbReference>
<proteinExistence type="predicted"/>
<name>A0A2H4U973_9VIRU</name>
<feature type="coiled-coil region" evidence="1">
    <location>
        <begin position="53"/>
        <end position="80"/>
    </location>
</feature>
<dbReference type="Proteomes" id="UP000297072">
    <property type="component" value="Segment"/>
</dbReference>
<reference evidence="2" key="1">
    <citation type="journal article" date="2017" name="Virus Res.">
        <title>Next generation sequencing elucidates cacao badnavirus diversity and reveals the existence of more than ten viral species.</title>
        <authorList>
            <person name="Muller E."/>
            <person name="Ravel S."/>
            <person name="Agret C."/>
            <person name="Abrokwah F."/>
            <person name="Dzahini-Obiatey H."/>
            <person name="Galyuon I."/>
            <person name="Kouakou K."/>
            <person name="Jeyaseelan E.C."/>
            <person name="Allainguillaume J."/>
            <person name="Wetten A."/>
        </authorList>
    </citation>
    <scope>NUCLEOTIDE SEQUENCE [LARGE SCALE GENOMIC DNA]</scope>
    <source>
        <strain evidence="2">Gha40-15</strain>
    </source>
</reference>
<keyword evidence="1" id="KW-0175">Coiled coil</keyword>
<accession>A0A2H4U973</accession>
<evidence type="ECO:0000256" key="1">
    <source>
        <dbReference type="SAM" id="Coils"/>
    </source>
</evidence>
<dbReference type="KEGG" id="vg:40527114"/>
<sequence length="125" mass="13919">MGRLMSEDSAYQQAIQNAAIYKPTGFLKSEQAGSGREQLLSCISQHNLIIQLLLDLHSKVDSLEAEIKVLKREKGKAVQSDEIDSLVTQLKGLNLGPKSKVPESKGKFYAFKDPYVILEEAKKKK</sequence>
<evidence type="ECO:0000313" key="2">
    <source>
        <dbReference type="EMBL" id="ATZ69497.1"/>
    </source>
</evidence>
<dbReference type="EMBL" id="MF642728">
    <property type="protein sequence ID" value="ATZ69497.1"/>
    <property type="molecule type" value="Genomic_DNA"/>
</dbReference>
<organism evidence="2">
    <name type="scientific">Cacao swollen shoot Ghana Q virus</name>
    <dbReference type="NCBI Taxonomy" id="2056885"/>
    <lineage>
        <taxon>Viruses</taxon>
        <taxon>Riboviria</taxon>
        <taxon>Pararnavirae</taxon>
        <taxon>Artverviricota</taxon>
        <taxon>Revtraviricetes</taxon>
        <taxon>Ortervirales</taxon>
        <taxon>Caulimoviridae</taxon>
        <taxon>Badnavirus</taxon>
        <taxon>Badnavirus epsiloninflatheobromae</taxon>
    </lineage>
</organism>
<dbReference type="GeneID" id="40527114"/>